<protein>
    <submittedName>
        <fullName evidence="3">Universal stress protein</fullName>
    </submittedName>
</protein>
<evidence type="ECO:0000256" key="1">
    <source>
        <dbReference type="ARBA" id="ARBA00008791"/>
    </source>
</evidence>
<feature type="domain" description="UspA" evidence="2">
    <location>
        <begin position="7"/>
        <end position="136"/>
    </location>
</feature>
<dbReference type="EMBL" id="JBHSIT010000005">
    <property type="protein sequence ID" value="MFC4909520.1"/>
    <property type="molecule type" value="Genomic_DNA"/>
</dbReference>
<dbReference type="InterPro" id="IPR014729">
    <property type="entry name" value="Rossmann-like_a/b/a_fold"/>
</dbReference>
<dbReference type="PRINTS" id="PR01438">
    <property type="entry name" value="UNVRSLSTRESS"/>
</dbReference>
<evidence type="ECO:0000313" key="3">
    <source>
        <dbReference type="EMBL" id="MFC4909520.1"/>
    </source>
</evidence>
<dbReference type="SUPFAM" id="SSF52402">
    <property type="entry name" value="Adenine nucleotide alpha hydrolases-like"/>
    <property type="match status" value="2"/>
</dbReference>
<organism evidence="3 4">
    <name type="scientific">Actinomadura gamaensis</name>
    <dbReference type="NCBI Taxonomy" id="1763541"/>
    <lineage>
        <taxon>Bacteria</taxon>
        <taxon>Bacillati</taxon>
        <taxon>Actinomycetota</taxon>
        <taxon>Actinomycetes</taxon>
        <taxon>Streptosporangiales</taxon>
        <taxon>Thermomonosporaceae</taxon>
        <taxon>Actinomadura</taxon>
    </lineage>
</organism>
<dbReference type="PANTHER" id="PTHR46268:SF6">
    <property type="entry name" value="UNIVERSAL STRESS PROTEIN UP12"/>
    <property type="match status" value="1"/>
</dbReference>
<feature type="domain" description="UspA" evidence="2">
    <location>
        <begin position="144"/>
        <end position="304"/>
    </location>
</feature>
<evidence type="ECO:0000313" key="4">
    <source>
        <dbReference type="Proteomes" id="UP001595872"/>
    </source>
</evidence>
<dbReference type="Pfam" id="PF00582">
    <property type="entry name" value="Usp"/>
    <property type="match status" value="2"/>
</dbReference>
<keyword evidence="4" id="KW-1185">Reference proteome</keyword>
<dbReference type="Proteomes" id="UP001595872">
    <property type="component" value="Unassembled WGS sequence"/>
</dbReference>
<gene>
    <name evidence="3" type="ORF">ACFPCY_19515</name>
</gene>
<proteinExistence type="inferred from homology"/>
<comment type="similarity">
    <text evidence="1">Belongs to the universal stress protein A family.</text>
</comment>
<comment type="caution">
    <text evidence="3">The sequence shown here is derived from an EMBL/GenBank/DDBJ whole genome shotgun (WGS) entry which is preliminary data.</text>
</comment>
<accession>A0ABV9U2A6</accession>
<name>A0ABV9U2A6_9ACTN</name>
<dbReference type="InterPro" id="IPR006015">
    <property type="entry name" value="Universal_stress_UspA"/>
</dbReference>
<evidence type="ECO:0000259" key="2">
    <source>
        <dbReference type="Pfam" id="PF00582"/>
    </source>
</evidence>
<reference evidence="4" key="1">
    <citation type="journal article" date="2019" name="Int. J. Syst. Evol. Microbiol.">
        <title>The Global Catalogue of Microorganisms (GCM) 10K type strain sequencing project: providing services to taxonomists for standard genome sequencing and annotation.</title>
        <authorList>
            <consortium name="The Broad Institute Genomics Platform"/>
            <consortium name="The Broad Institute Genome Sequencing Center for Infectious Disease"/>
            <person name="Wu L."/>
            <person name="Ma J."/>
        </authorList>
    </citation>
    <scope>NUCLEOTIDE SEQUENCE [LARGE SCALE GENOMIC DNA]</scope>
    <source>
        <strain evidence="4">KLKA75</strain>
    </source>
</reference>
<dbReference type="PANTHER" id="PTHR46268">
    <property type="entry name" value="STRESS RESPONSE PROTEIN NHAX"/>
    <property type="match status" value="1"/>
</dbReference>
<sequence length="328" mass="34679">MVTAPYVLVGYDGLREGERALRWAVDEARRRRGGLLVCHVWQWPYPDLKAEPEVLDALRDTARQALDRGVEIARELAPRTEVEGRLLEGPVAVELLRESLWAALVVVGANGHDDPPLGGTALRMAARAHRPVIVVREAPAGDGRVVVGFDGSAAGTAALEFGFEEAALQGWRVHVVHGNGAAATVEELAEDRAGGLPGDFAEEPAGKVAGVLAGELAAELAQRNVLGHVGVIEAVEHCRERHPTVAVRTTLLDEPPRRFLPRTAEGAQLLVLGDRTPGGAPPRRIGSTSQAMLQALPCPVALVPAARWTPADVGGHGPPHPGEAFSPG</sequence>
<dbReference type="Gene3D" id="3.40.50.620">
    <property type="entry name" value="HUPs"/>
    <property type="match status" value="2"/>
</dbReference>
<dbReference type="InterPro" id="IPR006016">
    <property type="entry name" value="UspA"/>
</dbReference>
<dbReference type="RefSeq" id="WP_378257092.1">
    <property type="nucleotide sequence ID" value="NZ_JBHSIT010000005.1"/>
</dbReference>